<dbReference type="EMBL" id="JAQFWP010000009">
    <property type="protein sequence ID" value="MDA2804276.1"/>
    <property type="molecule type" value="Genomic_DNA"/>
</dbReference>
<evidence type="ECO:0000259" key="2">
    <source>
        <dbReference type="Pfam" id="PF07853"/>
    </source>
</evidence>
<sequence>MPPKPTRAGYAPPPYPKVYLAPALVLLLGQVIVGAAVYPRLPGELPVHFSGPGTVTATAATGPLTALGPVLVGAGVLLLLAFSAALVLRTVPEDRLVDFPDADRTPLSAFVNRPADRADAVTGARSVLLTAGIVQGVFALVCAAVWFPERVGASAWFFPAVLVLCAASVLPVIAVRLLRRSGSAKQVL</sequence>
<evidence type="ECO:0000313" key="3">
    <source>
        <dbReference type="EMBL" id="MDA2804276.1"/>
    </source>
</evidence>
<name>A0ABT4TIT5_9ACTN</name>
<keyword evidence="1" id="KW-0812">Transmembrane</keyword>
<dbReference type="RefSeq" id="WP_270676804.1">
    <property type="nucleotide sequence ID" value="NZ_JAQFWP010000009.1"/>
</dbReference>
<comment type="caution">
    <text evidence="3">The sequence shown here is derived from an EMBL/GenBank/DDBJ whole genome shotgun (WGS) entry which is preliminary data.</text>
</comment>
<keyword evidence="1" id="KW-1133">Transmembrane helix</keyword>
<feature type="transmembrane region" description="Helical" evidence="1">
    <location>
        <begin position="153"/>
        <end position="178"/>
    </location>
</feature>
<reference evidence="3" key="1">
    <citation type="submission" date="2023-01" db="EMBL/GenBank/DDBJ databases">
        <title>Draft genome sequence of Nocardiopsis sp. LSu2-4 isolated from halophytes.</title>
        <authorList>
            <person name="Duangmal K."/>
            <person name="Chantavorakit T."/>
        </authorList>
    </citation>
    <scope>NUCLEOTIDE SEQUENCE</scope>
    <source>
        <strain evidence="3">LSu2-4</strain>
    </source>
</reference>
<dbReference type="InterPro" id="IPR012867">
    <property type="entry name" value="DUF1648"/>
</dbReference>
<feature type="domain" description="DUF1648" evidence="2">
    <location>
        <begin position="26"/>
        <end position="70"/>
    </location>
</feature>
<gene>
    <name evidence="3" type="ORF">O4U47_07100</name>
</gene>
<dbReference type="Pfam" id="PF07853">
    <property type="entry name" value="DUF1648"/>
    <property type="match status" value="1"/>
</dbReference>
<evidence type="ECO:0000313" key="4">
    <source>
        <dbReference type="Proteomes" id="UP001165685"/>
    </source>
</evidence>
<organism evidence="3 4">
    <name type="scientific">Nocardiopsis suaedae</name>
    <dbReference type="NCBI Taxonomy" id="3018444"/>
    <lineage>
        <taxon>Bacteria</taxon>
        <taxon>Bacillati</taxon>
        <taxon>Actinomycetota</taxon>
        <taxon>Actinomycetes</taxon>
        <taxon>Streptosporangiales</taxon>
        <taxon>Nocardiopsidaceae</taxon>
        <taxon>Nocardiopsis</taxon>
    </lineage>
</organism>
<evidence type="ECO:0000256" key="1">
    <source>
        <dbReference type="SAM" id="Phobius"/>
    </source>
</evidence>
<proteinExistence type="predicted"/>
<feature type="transmembrane region" description="Helical" evidence="1">
    <location>
        <begin position="20"/>
        <end position="38"/>
    </location>
</feature>
<keyword evidence="4" id="KW-1185">Reference proteome</keyword>
<feature type="transmembrane region" description="Helical" evidence="1">
    <location>
        <begin position="66"/>
        <end position="88"/>
    </location>
</feature>
<accession>A0ABT4TIT5</accession>
<dbReference type="Proteomes" id="UP001165685">
    <property type="component" value="Unassembled WGS sequence"/>
</dbReference>
<protein>
    <recommendedName>
        <fullName evidence="2">DUF1648 domain-containing protein</fullName>
    </recommendedName>
</protein>
<feature type="transmembrane region" description="Helical" evidence="1">
    <location>
        <begin position="127"/>
        <end position="147"/>
    </location>
</feature>
<keyword evidence="1" id="KW-0472">Membrane</keyword>